<evidence type="ECO:0000256" key="5">
    <source>
        <dbReference type="ARBA" id="ARBA00023143"/>
    </source>
</evidence>
<dbReference type="EMBL" id="UOGE01000017">
    <property type="protein sequence ID" value="VAX16876.1"/>
    <property type="molecule type" value="Genomic_DNA"/>
</dbReference>
<feature type="domain" description="Flagellar hook-associated protein FlgK helical" evidence="8">
    <location>
        <begin position="96"/>
        <end position="330"/>
    </location>
</feature>
<sequence>MSIYGAMNTAKMALVTQQTALQITGQNMANVNNPNFTRQEVLLEAAFPIKQAGSPGMIGTGVRATAIIRRFDSFLEGQRLANNSTTGYWDARQDLLSRMEVTFNETSEFGLNNLFDNFFLGWQELSFNPQGLTERTNLVGQAQTMTQMFAKVNQDIKNLRIDLDTKITSSVTEINELSAQIAKLNEAIHEAETFNVNANDLRDKRDKLIRDLSEYVDVTSVEGSNKQVMVAIKGGRPLVIDQTVFNLSTTIRPDDALSSDIYWTDAGGSKTKITNEMTNGQIGAWVEMRDTQFPDVIDKLDLVAATMIRDINKQHSAGYGLDGSSGTDFFTGLSPESYADRDNTGTATVSASIVAPDNVNLHKFRISYASSGSTLTIRDLTRGVDVATEAGYSSGANISYFQDNGMNVAIDTTGISNGDKFVVHAANDASLNMAVNSSIVSDTDLIAAGETTNQGDGSNALTIAQLQDTNTLNKDTASSTGTATFSEFYNSIVGSIGVSSREANANYNQQEAINFELDNRREQVSGVSLDEEMINLIKFQRAYQASSRMIGVIDELLQTLVALGR</sequence>
<evidence type="ECO:0000256" key="4">
    <source>
        <dbReference type="ARBA" id="ARBA00022525"/>
    </source>
</evidence>
<organism evidence="9">
    <name type="scientific">hydrothermal vent metagenome</name>
    <dbReference type="NCBI Taxonomy" id="652676"/>
    <lineage>
        <taxon>unclassified sequences</taxon>
        <taxon>metagenomes</taxon>
        <taxon>ecological metagenomes</taxon>
    </lineage>
</organism>
<dbReference type="Pfam" id="PF06429">
    <property type="entry name" value="Flg_bbr_C"/>
    <property type="match status" value="1"/>
</dbReference>
<dbReference type="GO" id="GO:0044780">
    <property type="term" value="P:bacterial-type flagellum assembly"/>
    <property type="evidence" value="ECO:0007669"/>
    <property type="project" value="InterPro"/>
</dbReference>
<dbReference type="SUPFAM" id="SSF64518">
    <property type="entry name" value="Phase 1 flagellin"/>
    <property type="match status" value="1"/>
</dbReference>
<evidence type="ECO:0000256" key="6">
    <source>
        <dbReference type="SAM" id="Coils"/>
    </source>
</evidence>
<dbReference type="GO" id="GO:0005198">
    <property type="term" value="F:structural molecule activity"/>
    <property type="evidence" value="ECO:0007669"/>
    <property type="project" value="InterPro"/>
</dbReference>
<evidence type="ECO:0000256" key="1">
    <source>
        <dbReference type="ARBA" id="ARBA00004365"/>
    </source>
</evidence>
<proteinExistence type="inferred from homology"/>
<keyword evidence="9" id="KW-0966">Cell projection</keyword>
<evidence type="ECO:0000259" key="7">
    <source>
        <dbReference type="Pfam" id="PF06429"/>
    </source>
</evidence>
<dbReference type="GO" id="GO:0009424">
    <property type="term" value="C:bacterial-type flagellum hook"/>
    <property type="evidence" value="ECO:0007669"/>
    <property type="project" value="InterPro"/>
</dbReference>
<gene>
    <name evidence="9" type="ORF">MNBD_NITROSPINAE02-1561</name>
</gene>
<keyword evidence="9" id="KW-0282">Flagellum</keyword>
<evidence type="ECO:0000313" key="9">
    <source>
        <dbReference type="EMBL" id="VAX16876.1"/>
    </source>
</evidence>
<keyword evidence="6" id="KW-0175">Coiled coil</keyword>
<evidence type="ECO:0000256" key="3">
    <source>
        <dbReference type="ARBA" id="ARBA00009677"/>
    </source>
</evidence>
<dbReference type="PRINTS" id="PR01005">
    <property type="entry name" value="FLGHOOKAP1"/>
</dbReference>
<accession>A0A3B1BF42</accession>
<dbReference type="PANTHER" id="PTHR30033">
    <property type="entry name" value="FLAGELLAR HOOK-ASSOCIATED PROTEIN 1"/>
    <property type="match status" value="1"/>
</dbReference>
<keyword evidence="9" id="KW-0969">Cilium</keyword>
<keyword evidence="4" id="KW-0964">Secreted</keyword>
<dbReference type="AlphaFoldDB" id="A0A3B1BF42"/>
<comment type="similarity">
    <text evidence="3">Belongs to the flagella basal body rod proteins family.</text>
</comment>
<comment type="subcellular location">
    <subcellularLocation>
        <location evidence="1">Bacterial flagellum</location>
    </subcellularLocation>
    <subcellularLocation>
        <location evidence="2">Secreted</location>
    </subcellularLocation>
</comment>
<dbReference type="Pfam" id="PF22638">
    <property type="entry name" value="FlgK_D1"/>
    <property type="match status" value="1"/>
</dbReference>
<feature type="coiled-coil region" evidence="6">
    <location>
        <begin position="167"/>
        <end position="204"/>
    </location>
</feature>
<feature type="domain" description="Flagellar basal-body/hook protein C-terminal" evidence="7">
    <location>
        <begin position="524"/>
        <end position="562"/>
    </location>
</feature>
<dbReference type="GO" id="GO:0005576">
    <property type="term" value="C:extracellular region"/>
    <property type="evidence" value="ECO:0007669"/>
    <property type="project" value="UniProtKB-SubCell"/>
</dbReference>
<reference evidence="9" key="1">
    <citation type="submission" date="2018-06" db="EMBL/GenBank/DDBJ databases">
        <authorList>
            <person name="Zhirakovskaya E."/>
        </authorList>
    </citation>
    <scope>NUCLEOTIDE SEQUENCE</scope>
</reference>
<dbReference type="InterPro" id="IPR053927">
    <property type="entry name" value="FlgK_helical"/>
</dbReference>
<dbReference type="PANTHER" id="PTHR30033:SF1">
    <property type="entry name" value="FLAGELLAR HOOK-ASSOCIATED PROTEIN 1"/>
    <property type="match status" value="1"/>
</dbReference>
<dbReference type="InterPro" id="IPR002371">
    <property type="entry name" value="FlgK"/>
</dbReference>
<protein>
    <submittedName>
        <fullName evidence="9">Flagellar hook-associated protein FlgK</fullName>
    </submittedName>
</protein>
<evidence type="ECO:0000259" key="8">
    <source>
        <dbReference type="Pfam" id="PF22638"/>
    </source>
</evidence>
<evidence type="ECO:0000256" key="2">
    <source>
        <dbReference type="ARBA" id="ARBA00004613"/>
    </source>
</evidence>
<dbReference type="NCBIfam" id="TIGR02492">
    <property type="entry name" value="flgK_ends"/>
    <property type="match status" value="1"/>
</dbReference>
<dbReference type="InterPro" id="IPR010930">
    <property type="entry name" value="Flg_bb/hook_C_dom"/>
</dbReference>
<keyword evidence="5" id="KW-0975">Bacterial flagellum</keyword>
<name>A0A3B1BF42_9ZZZZ</name>